<keyword evidence="4" id="KW-1185">Reference proteome</keyword>
<organism evidence="3 4">
    <name type="scientific">Acaulospora morrowiae</name>
    <dbReference type="NCBI Taxonomy" id="94023"/>
    <lineage>
        <taxon>Eukaryota</taxon>
        <taxon>Fungi</taxon>
        <taxon>Fungi incertae sedis</taxon>
        <taxon>Mucoromycota</taxon>
        <taxon>Glomeromycotina</taxon>
        <taxon>Glomeromycetes</taxon>
        <taxon>Diversisporales</taxon>
        <taxon>Acaulosporaceae</taxon>
        <taxon>Acaulospora</taxon>
    </lineage>
</organism>
<accession>A0A9N8VUE6</accession>
<gene>
    <name evidence="3" type="ORF">AMORRO_LOCUS1485</name>
</gene>
<dbReference type="Gene3D" id="1.20.1070.10">
    <property type="entry name" value="Rhodopsin 7-helix transmembrane proteins"/>
    <property type="match status" value="1"/>
</dbReference>
<feature type="transmembrane region" description="Helical" evidence="2">
    <location>
        <begin position="214"/>
        <end position="237"/>
    </location>
</feature>
<proteinExistence type="predicted"/>
<dbReference type="AlphaFoldDB" id="A0A9N8VUE6"/>
<evidence type="ECO:0000313" key="4">
    <source>
        <dbReference type="Proteomes" id="UP000789342"/>
    </source>
</evidence>
<dbReference type="OrthoDB" id="2405853at2759"/>
<name>A0A9N8VUE6_9GLOM</name>
<protein>
    <submittedName>
        <fullName evidence="3">13711_t:CDS:1</fullName>
    </submittedName>
</protein>
<feature type="region of interest" description="Disordered" evidence="1">
    <location>
        <begin position="174"/>
        <end position="201"/>
    </location>
</feature>
<feature type="compositionally biased region" description="Basic and acidic residues" evidence="1">
    <location>
        <begin position="448"/>
        <end position="464"/>
    </location>
</feature>
<feature type="transmembrane region" description="Helical" evidence="2">
    <location>
        <begin position="78"/>
        <end position="98"/>
    </location>
</feature>
<feature type="compositionally biased region" description="Basic and acidic residues" evidence="1">
    <location>
        <begin position="473"/>
        <end position="485"/>
    </location>
</feature>
<comment type="caution">
    <text evidence="3">The sequence shown here is derived from an EMBL/GenBank/DDBJ whole genome shotgun (WGS) entry which is preliminary data.</text>
</comment>
<evidence type="ECO:0000313" key="3">
    <source>
        <dbReference type="EMBL" id="CAG8462858.1"/>
    </source>
</evidence>
<feature type="region of interest" description="Disordered" evidence="1">
    <location>
        <begin position="439"/>
        <end position="501"/>
    </location>
</feature>
<sequence>MIALSYVIAGITLDNDFKLDDNTPTLKHVWCGISGLLLTLSSISNYGVALALSIEFFTSLRLTNPAARQNIWIKRINVILTFFIPILSVILSIMVLMASHDRIFETIDTGGICNVASHGSSRVALFVLRILPEYLPIYPSCVLSVLTLFPVAKKIFRSTRIRESITIPMSIIKQKSSDSSSTRVSRPTRAGPPPNSTGASNAKPVIPRNALVRIGLWCCLLIVLCSPMATMMMYYHIRYLIDGNQSYELNHLPNSDSFLSRNLNSLLMCLNMTLFLACFGTGEFANKQYQELWSKIFRILFCGRCERKSDHLPISFDIVIPPSYRSNSSNRVSPSVSYGSTPSSPPPVYGKFHKTTSYFVPSDVRRDSAASNMNTTVISLDPRYRRMPLKHSQSSHCYQHSLDDWPPVENSIANIEVDGLNNANWPLVEGPFVNSGQPVYDMENSYGDGDKRDTKHHDDNRCKENVTNNGEYDESRPLRDEKTLDTSDLTIAIPEKAKLPP</sequence>
<evidence type="ECO:0000256" key="1">
    <source>
        <dbReference type="SAM" id="MobiDB-lite"/>
    </source>
</evidence>
<keyword evidence="2" id="KW-0472">Membrane</keyword>
<reference evidence="3" key="1">
    <citation type="submission" date="2021-06" db="EMBL/GenBank/DDBJ databases">
        <authorList>
            <person name="Kallberg Y."/>
            <person name="Tangrot J."/>
            <person name="Rosling A."/>
        </authorList>
    </citation>
    <scope>NUCLEOTIDE SEQUENCE</scope>
    <source>
        <strain evidence="3">CL551</strain>
    </source>
</reference>
<keyword evidence="2" id="KW-1133">Transmembrane helix</keyword>
<feature type="transmembrane region" description="Helical" evidence="2">
    <location>
        <begin position="135"/>
        <end position="152"/>
    </location>
</feature>
<dbReference type="Proteomes" id="UP000789342">
    <property type="component" value="Unassembled WGS sequence"/>
</dbReference>
<keyword evidence="2" id="KW-0812">Transmembrane</keyword>
<dbReference type="EMBL" id="CAJVPV010000559">
    <property type="protein sequence ID" value="CAG8462858.1"/>
    <property type="molecule type" value="Genomic_DNA"/>
</dbReference>
<evidence type="ECO:0000256" key="2">
    <source>
        <dbReference type="SAM" id="Phobius"/>
    </source>
</evidence>
<feature type="transmembrane region" description="Helical" evidence="2">
    <location>
        <begin position="33"/>
        <end position="57"/>
    </location>
</feature>